<dbReference type="InterPro" id="IPR036412">
    <property type="entry name" value="HAD-like_sf"/>
</dbReference>
<comment type="caution">
    <text evidence="1">The sequence shown here is derived from an EMBL/GenBank/DDBJ whole genome shotgun (WGS) entry which is preliminary data.</text>
</comment>
<gene>
    <name evidence="1" type="ORF">FB561_3807</name>
</gene>
<dbReference type="EMBL" id="VIVK01000001">
    <property type="protein sequence ID" value="TWD82670.1"/>
    <property type="molecule type" value="Genomic_DNA"/>
</dbReference>
<keyword evidence="2" id="KW-1185">Reference proteome</keyword>
<dbReference type="InterPro" id="IPR006439">
    <property type="entry name" value="HAD-SF_hydro_IA"/>
</dbReference>
<keyword evidence="1" id="KW-0378">Hydrolase</keyword>
<dbReference type="NCBIfam" id="TIGR01509">
    <property type="entry name" value="HAD-SF-IA-v3"/>
    <property type="match status" value="1"/>
</dbReference>
<protein>
    <submittedName>
        <fullName evidence="1">Putative hydrolase of the HAD superfamily</fullName>
    </submittedName>
</protein>
<dbReference type="SUPFAM" id="SSF56784">
    <property type="entry name" value="HAD-like"/>
    <property type="match status" value="1"/>
</dbReference>
<dbReference type="GO" id="GO:0016787">
    <property type="term" value="F:hydrolase activity"/>
    <property type="evidence" value="ECO:0007669"/>
    <property type="project" value="UniProtKB-KW"/>
</dbReference>
<dbReference type="Proteomes" id="UP000318380">
    <property type="component" value="Unassembled WGS sequence"/>
</dbReference>
<dbReference type="PANTHER" id="PTHR43611">
    <property type="entry name" value="ALPHA-D-GLUCOSE 1-PHOSPHATE PHOSPHATASE"/>
    <property type="match status" value="1"/>
</dbReference>
<evidence type="ECO:0000313" key="2">
    <source>
        <dbReference type="Proteomes" id="UP000318380"/>
    </source>
</evidence>
<dbReference type="SFLD" id="SFLDG01129">
    <property type="entry name" value="C1.5:_HAD__Beta-PGM__Phosphata"/>
    <property type="match status" value="1"/>
</dbReference>
<dbReference type="PANTHER" id="PTHR43611:SF3">
    <property type="entry name" value="FLAVIN MONONUCLEOTIDE HYDROLASE 1, CHLOROPLATIC"/>
    <property type="match status" value="1"/>
</dbReference>
<sequence>MPNRFVVLDAMGVLYRHSNVVRNVLIPYLRDHRCPSTEAEIRAAYRRCTLGEISTGELWSLLGVPGTANDADYCQRHELTPGVPQLLSSLRSAGITALVLTNDAAPWSELLRHRFDLDAEVERWFVSSEIGARKPDPAAYKAVLSHSGLDPAQSVFVDDRPTNLVAAQAAGFEPVLFHSEDTDAHPETDFAPTAVHTMRELSDFLTTV</sequence>
<proteinExistence type="predicted"/>
<dbReference type="InterPro" id="IPR023214">
    <property type="entry name" value="HAD_sf"/>
</dbReference>
<dbReference type="PRINTS" id="PR00413">
    <property type="entry name" value="HADHALOGNASE"/>
</dbReference>
<dbReference type="Gene3D" id="3.40.50.1000">
    <property type="entry name" value="HAD superfamily/HAD-like"/>
    <property type="match status" value="1"/>
</dbReference>
<dbReference type="AlphaFoldDB" id="A0A561BUS6"/>
<organism evidence="1 2">
    <name type="scientific">Kribbella amoyensis</name>
    <dbReference type="NCBI Taxonomy" id="996641"/>
    <lineage>
        <taxon>Bacteria</taxon>
        <taxon>Bacillati</taxon>
        <taxon>Actinomycetota</taxon>
        <taxon>Actinomycetes</taxon>
        <taxon>Propionibacteriales</taxon>
        <taxon>Kribbellaceae</taxon>
        <taxon>Kribbella</taxon>
    </lineage>
</organism>
<name>A0A561BUS6_9ACTN</name>
<reference evidence="1 2" key="1">
    <citation type="submission" date="2019-06" db="EMBL/GenBank/DDBJ databases">
        <title>Sequencing the genomes of 1000 actinobacteria strains.</title>
        <authorList>
            <person name="Klenk H.-P."/>
        </authorList>
    </citation>
    <scope>NUCLEOTIDE SEQUENCE [LARGE SCALE GENOMIC DNA]</scope>
    <source>
        <strain evidence="1 2">DSM 24683</strain>
    </source>
</reference>
<dbReference type="SFLD" id="SFLDS00003">
    <property type="entry name" value="Haloacid_Dehalogenase"/>
    <property type="match status" value="1"/>
</dbReference>
<dbReference type="Pfam" id="PF00702">
    <property type="entry name" value="Hydrolase"/>
    <property type="match status" value="1"/>
</dbReference>
<evidence type="ECO:0000313" key="1">
    <source>
        <dbReference type="EMBL" id="TWD82670.1"/>
    </source>
</evidence>
<accession>A0A561BUS6</accession>